<protein>
    <submittedName>
        <fullName evidence="4">Expansin B2</fullName>
    </submittedName>
    <submittedName>
        <fullName evidence="5">Putative effector protein</fullName>
    </submittedName>
</protein>
<dbReference type="InterPro" id="IPR008965">
    <property type="entry name" value="CBM2/CBM3_carb-bd_dom_sf"/>
</dbReference>
<evidence type="ECO:0000256" key="1">
    <source>
        <dbReference type="ARBA" id="ARBA00022729"/>
    </source>
</evidence>
<evidence type="ECO:0000313" key="5">
    <source>
        <dbReference type="EMBL" id="AVA09696.1"/>
    </source>
</evidence>
<organism evidence="4">
    <name type="scientific">Heterodera avenae</name>
    <name type="common">Cereal cyst nematode worm</name>
    <dbReference type="NCBI Taxonomy" id="34510"/>
    <lineage>
        <taxon>Eukaryota</taxon>
        <taxon>Metazoa</taxon>
        <taxon>Ecdysozoa</taxon>
        <taxon>Nematoda</taxon>
        <taxon>Chromadorea</taxon>
        <taxon>Rhabditida</taxon>
        <taxon>Tylenchina</taxon>
        <taxon>Tylenchomorpha</taxon>
        <taxon>Tylenchoidea</taxon>
        <taxon>Heteroderidae</taxon>
        <taxon>Heteroderinae</taxon>
        <taxon>Heterodera</taxon>
    </lineage>
</organism>
<name>A0A1L2JXK0_HETAV</name>
<dbReference type="InterPro" id="IPR051477">
    <property type="entry name" value="Expansin_CellWall"/>
</dbReference>
<dbReference type="PANTHER" id="PTHR31836:SF28">
    <property type="entry name" value="SRCR DOMAIN-CONTAINING PROTEIN-RELATED"/>
    <property type="match status" value="1"/>
</dbReference>
<feature type="domain" description="CBM2" evidence="3">
    <location>
        <begin position="25"/>
        <end position="116"/>
    </location>
</feature>
<dbReference type="InterPro" id="IPR012291">
    <property type="entry name" value="CBM2_carb-bd_dom_sf"/>
</dbReference>
<feature type="chain" id="PRO_5012973176" evidence="2">
    <location>
        <begin position="24"/>
        <end position="289"/>
    </location>
</feature>
<dbReference type="SMR" id="A0A1L2JXK0"/>
<sequence>MYTFLSLFGIVLAIQFHVHIVLADVTATLKTLSAWPGGGQYHVQLKNNDGSKTVCSVKFLLTPKGGTSISAKWGMEPIPGAANHYKLTNADIKPGATNENGGINVQGNGAPTVQLIETKYFENGVCGGGGGGGSGGGGGGGSCMGCLSDTNTDGPINQILNKPVPNSIFTFYGDPNGRGACGLETGVPKMSAAASGKLFSPSGQWKDACREDKQYMLDDPICKNICIKIDYKGKTLTVPINNKCPECPENHVDLSTSAFIFLEPGGGTVGIARGATLTYMKCPANLKPC</sequence>
<dbReference type="GO" id="GO:0030247">
    <property type="term" value="F:polysaccharide binding"/>
    <property type="evidence" value="ECO:0007669"/>
    <property type="project" value="InterPro"/>
</dbReference>
<proteinExistence type="evidence at transcript level"/>
<dbReference type="EMBL" id="MG525231">
    <property type="protein sequence ID" value="AVA09696.1"/>
    <property type="molecule type" value="Genomic_DNA"/>
</dbReference>
<evidence type="ECO:0000259" key="3">
    <source>
        <dbReference type="SMART" id="SM00637"/>
    </source>
</evidence>
<dbReference type="Gene3D" id="2.60.40.290">
    <property type="match status" value="1"/>
</dbReference>
<feature type="signal peptide" evidence="2">
    <location>
        <begin position="1"/>
        <end position="23"/>
    </location>
</feature>
<dbReference type="PANTHER" id="PTHR31836">
    <property type="match status" value="1"/>
</dbReference>
<dbReference type="GO" id="GO:0005975">
    <property type="term" value="P:carbohydrate metabolic process"/>
    <property type="evidence" value="ECO:0007669"/>
    <property type="project" value="InterPro"/>
</dbReference>
<dbReference type="Gene3D" id="2.40.40.10">
    <property type="entry name" value="RlpA-like domain"/>
    <property type="match status" value="1"/>
</dbReference>
<dbReference type="InterPro" id="IPR036908">
    <property type="entry name" value="RlpA-like_sf"/>
</dbReference>
<dbReference type="InterPro" id="IPR001919">
    <property type="entry name" value="CBD2"/>
</dbReference>
<evidence type="ECO:0000256" key="2">
    <source>
        <dbReference type="SAM" id="SignalP"/>
    </source>
</evidence>
<dbReference type="SUPFAM" id="SSF50685">
    <property type="entry name" value="Barwin-like endoglucanases"/>
    <property type="match status" value="1"/>
</dbReference>
<dbReference type="SMART" id="SM00637">
    <property type="entry name" value="CBD_II"/>
    <property type="match status" value="1"/>
</dbReference>
<reference evidence="5" key="2">
    <citation type="journal article" date="2018" name="Front. Plant Sci.">
        <title>Large-Scale Identification and Characterization of Heterodera avenae Putative Effectors Suppressing or Inducing Cell Death in Nicotiana benthamiana.</title>
        <authorList>
            <person name="Chen C."/>
            <person name="Chen Y."/>
            <person name="Jian H."/>
            <person name="Yang D."/>
            <person name="Dai Y."/>
            <person name="Pan L."/>
            <person name="Shi F."/>
            <person name="Yang S."/>
            <person name="Liu Q."/>
        </authorList>
    </citation>
    <scope>NUCLEOTIDE SEQUENCE</scope>
    <source>
        <strain evidence="5">Isotig16975</strain>
    </source>
</reference>
<dbReference type="AlphaFoldDB" id="A0A1L2JXK0"/>
<evidence type="ECO:0000313" key="4">
    <source>
        <dbReference type="EMBL" id="APC23320.1"/>
    </source>
</evidence>
<keyword evidence="1 2" id="KW-0732">Signal</keyword>
<accession>A0A1L2JXK0</accession>
<reference evidence="4" key="1">
    <citation type="journal article" date="2016" name="Sci. Rep.">
        <title>Molecular Characterization of A Novel Effector Expansin-like Protein from Heterodera avenae that Induces Cell Death in Nicotiana benthamiana.</title>
        <authorList>
            <person name="Liu J."/>
            <person name="Peng H."/>
            <person name="Cui J."/>
            <person name="Huang W."/>
            <person name="Kong L."/>
            <person name="Clarke J.L."/>
            <person name="Jian H."/>
            <person name="Wang G.L."/>
            <person name="Peng D."/>
        </authorList>
    </citation>
    <scope>NUCLEOTIDE SEQUENCE</scope>
</reference>
<dbReference type="GO" id="GO:0004553">
    <property type="term" value="F:hydrolase activity, hydrolyzing O-glycosyl compounds"/>
    <property type="evidence" value="ECO:0007669"/>
    <property type="project" value="InterPro"/>
</dbReference>
<dbReference type="SUPFAM" id="SSF49384">
    <property type="entry name" value="Carbohydrate-binding domain"/>
    <property type="match status" value="1"/>
</dbReference>
<dbReference type="EMBL" id="KX369393">
    <property type="protein sequence ID" value="APC23320.1"/>
    <property type="molecule type" value="mRNA"/>
</dbReference>